<feature type="compositionally biased region" description="Low complexity" evidence="1">
    <location>
        <begin position="169"/>
        <end position="179"/>
    </location>
</feature>
<accession>A0AAE1XMN8</accession>
<gene>
    <name evidence="2" type="ORF">Salat_2584400</name>
</gene>
<feature type="compositionally biased region" description="Polar residues" evidence="1">
    <location>
        <begin position="142"/>
        <end position="154"/>
    </location>
</feature>
<feature type="compositionally biased region" description="Low complexity" evidence="1">
    <location>
        <begin position="186"/>
        <end position="203"/>
    </location>
</feature>
<keyword evidence="3" id="KW-1185">Reference proteome</keyword>
<feature type="region of interest" description="Disordered" evidence="1">
    <location>
        <begin position="110"/>
        <end position="203"/>
    </location>
</feature>
<organism evidence="2 3">
    <name type="scientific">Sesamum alatum</name>
    <dbReference type="NCBI Taxonomy" id="300844"/>
    <lineage>
        <taxon>Eukaryota</taxon>
        <taxon>Viridiplantae</taxon>
        <taxon>Streptophyta</taxon>
        <taxon>Embryophyta</taxon>
        <taxon>Tracheophyta</taxon>
        <taxon>Spermatophyta</taxon>
        <taxon>Magnoliopsida</taxon>
        <taxon>eudicotyledons</taxon>
        <taxon>Gunneridae</taxon>
        <taxon>Pentapetalae</taxon>
        <taxon>asterids</taxon>
        <taxon>lamiids</taxon>
        <taxon>Lamiales</taxon>
        <taxon>Pedaliaceae</taxon>
        <taxon>Sesamum</taxon>
    </lineage>
</organism>
<sequence>MREELGTYTDVRFSKQKYMKAYDHCIHPIPDPSFWHEDMDVTSTDLKPLTIKRMPGRPKKSRRREPDEATGAVRRANVLKCKICDGNGHNRRTCPNKYVDLNVPISQLAKRRTRDKWSRNETLRSSSSQPLPTNRDEPVPISASQPLPRTCSQPPITPKRPATKKSKPAPKQTTTPPATYTLMTVPSSQPLPSELLLPPSFFR</sequence>
<protein>
    <submittedName>
        <fullName evidence="2">Uncharacterized protein</fullName>
    </submittedName>
</protein>
<dbReference type="EMBL" id="JACGWO010000011">
    <property type="protein sequence ID" value="KAK4414775.1"/>
    <property type="molecule type" value="Genomic_DNA"/>
</dbReference>
<proteinExistence type="predicted"/>
<feature type="compositionally biased region" description="Basic residues" evidence="1">
    <location>
        <begin position="54"/>
        <end position="63"/>
    </location>
</feature>
<reference evidence="2" key="2">
    <citation type="journal article" date="2024" name="Plant">
        <title>Genomic evolution and insights into agronomic trait innovations of Sesamum species.</title>
        <authorList>
            <person name="Miao H."/>
            <person name="Wang L."/>
            <person name="Qu L."/>
            <person name="Liu H."/>
            <person name="Sun Y."/>
            <person name="Le M."/>
            <person name="Wang Q."/>
            <person name="Wei S."/>
            <person name="Zheng Y."/>
            <person name="Lin W."/>
            <person name="Duan Y."/>
            <person name="Cao H."/>
            <person name="Xiong S."/>
            <person name="Wang X."/>
            <person name="Wei L."/>
            <person name="Li C."/>
            <person name="Ma Q."/>
            <person name="Ju M."/>
            <person name="Zhao R."/>
            <person name="Li G."/>
            <person name="Mu C."/>
            <person name="Tian Q."/>
            <person name="Mei H."/>
            <person name="Zhang T."/>
            <person name="Gao T."/>
            <person name="Zhang H."/>
        </authorList>
    </citation>
    <scope>NUCLEOTIDE SEQUENCE</scope>
    <source>
        <strain evidence="2">3651</strain>
    </source>
</reference>
<dbReference type="Proteomes" id="UP001293254">
    <property type="component" value="Unassembled WGS sequence"/>
</dbReference>
<name>A0AAE1XMN8_9LAMI</name>
<comment type="caution">
    <text evidence="2">The sequence shown here is derived from an EMBL/GenBank/DDBJ whole genome shotgun (WGS) entry which is preliminary data.</text>
</comment>
<evidence type="ECO:0000313" key="2">
    <source>
        <dbReference type="EMBL" id="KAK4414775.1"/>
    </source>
</evidence>
<feature type="region of interest" description="Disordered" evidence="1">
    <location>
        <begin position="51"/>
        <end position="71"/>
    </location>
</feature>
<feature type="compositionally biased region" description="Polar residues" evidence="1">
    <location>
        <begin position="123"/>
        <end position="132"/>
    </location>
</feature>
<evidence type="ECO:0000313" key="3">
    <source>
        <dbReference type="Proteomes" id="UP001293254"/>
    </source>
</evidence>
<dbReference type="AlphaFoldDB" id="A0AAE1XMN8"/>
<reference evidence="2" key="1">
    <citation type="submission" date="2020-06" db="EMBL/GenBank/DDBJ databases">
        <authorList>
            <person name="Li T."/>
            <person name="Hu X."/>
            <person name="Zhang T."/>
            <person name="Song X."/>
            <person name="Zhang H."/>
            <person name="Dai N."/>
            <person name="Sheng W."/>
            <person name="Hou X."/>
            <person name="Wei L."/>
        </authorList>
    </citation>
    <scope>NUCLEOTIDE SEQUENCE</scope>
    <source>
        <strain evidence="2">3651</strain>
        <tissue evidence="2">Leaf</tissue>
    </source>
</reference>
<evidence type="ECO:0000256" key="1">
    <source>
        <dbReference type="SAM" id="MobiDB-lite"/>
    </source>
</evidence>